<evidence type="ECO:0000313" key="1">
    <source>
        <dbReference type="EMBL" id="RNA67118.1"/>
    </source>
</evidence>
<sequence>MRRDVKDNETDGMWHLDDKELKEELDQFLVKYPDEEQIDATISTLRQYVPQKGRVRSMERLHALVKRSAAEVSLISPAYWVLSVLLFVLGYAMTTVSTDAPLTMFIVLGSLPFIIGVSEVVKGREQGMLEMEMSCRHSSHEVMLSRLFIIGAYNVLLNGVLIIGFVPVNARVSLWEMILVSLTAFTIFAAVSLAVLSRLRGRNAPITIISIWFVTMVALASNYTWIEKYVHGSLLFQGAVLVTGVGLFLMQAKQLAKRFSTFEEEEYIESDR</sequence>
<organism evidence="1 2">
    <name type="scientific">Alteribacter keqinensis</name>
    <dbReference type="NCBI Taxonomy" id="2483800"/>
    <lineage>
        <taxon>Bacteria</taxon>
        <taxon>Bacillati</taxon>
        <taxon>Bacillota</taxon>
        <taxon>Bacilli</taxon>
        <taxon>Bacillales</taxon>
        <taxon>Bacillaceae</taxon>
        <taxon>Alteribacter</taxon>
    </lineage>
</organism>
<evidence type="ECO:0000313" key="2">
    <source>
        <dbReference type="Proteomes" id="UP000278746"/>
    </source>
</evidence>
<gene>
    <name evidence="1" type="ORF">EBO34_18190</name>
</gene>
<proteinExistence type="predicted"/>
<accession>A0A3M7TP00</accession>
<name>A0A3M7TP00_9BACI</name>
<dbReference type="OrthoDB" id="1912744at2"/>
<comment type="caution">
    <text evidence="1">The sequence shown here is derived from an EMBL/GenBank/DDBJ whole genome shotgun (WGS) entry which is preliminary data.</text>
</comment>
<dbReference type="RefSeq" id="WP_122901242.1">
    <property type="nucleotide sequence ID" value="NZ_RHIB01000003.1"/>
</dbReference>
<dbReference type="Proteomes" id="UP000278746">
    <property type="component" value="Unassembled WGS sequence"/>
</dbReference>
<keyword evidence="2" id="KW-1185">Reference proteome</keyword>
<dbReference type="EMBL" id="RHIB01000003">
    <property type="protein sequence ID" value="RNA67118.1"/>
    <property type="molecule type" value="Genomic_DNA"/>
</dbReference>
<reference evidence="1 2" key="1">
    <citation type="submission" date="2018-10" db="EMBL/GenBank/DDBJ databases">
        <title>Bacillus Keqinensis sp. nov., a moderately halophilic bacterium isolated from a saline-alkaline lake.</title>
        <authorList>
            <person name="Wang H."/>
        </authorList>
    </citation>
    <scope>NUCLEOTIDE SEQUENCE [LARGE SCALE GENOMIC DNA]</scope>
    <source>
        <strain evidence="1 2">KQ-3</strain>
    </source>
</reference>
<protein>
    <submittedName>
        <fullName evidence="1">Uncharacterized protein</fullName>
    </submittedName>
</protein>
<dbReference type="AlphaFoldDB" id="A0A3M7TP00"/>